<dbReference type="Pfam" id="PF00188">
    <property type="entry name" value="CAP"/>
    <property type="match status" value="1"/>
</dbReference>
<evidence type="ECO:0000313" key="2">
    <source>
        <dbReference type="EMBL" id="EYC43907.1"/>
    </source>
</evidence>
<sequence length="327" mass="36650">MIVYAFQYWDCTLEEMARVEAEKCPAAAPTSQTFGISFDTVRTKSTGCNATAVVEAHIKKWWKEGAAKQTDQTKIADNNFFTQMAYSESDSFACTYHPCSNSAMKLLCYYSKDGNTAQTNLYTNGADTEICADCTANTCVDALCNVAPAAVAPVDALCQGAGNTQKALMTDSLRNQALQMHNYYRRLLASGWAKDKKIMYAKPSKAMPELVRMLLQWSPINLYHSVLNRIKFKTYDCDMEEKIMLHLKDCAGTQATTNVAENFQSSGDFKSPREDVLEKASFVHMVKRQYSAIQDWWSPLESIGIEDNLYTSEVESSALKSYVPVRR</sequence>
<protein>
    <recommendedName>
        <fullName evidence="1">SCP domain-containing protein</fullName>
    </recommendedName>
</protein>
<reference evidence="3" key="1">
    <citation type="journal article" date="2015" name="Nat. Genet.">
        <title>The genome and transcriptome of the zoonotic hookworm Ancylostoma ceylanicum identify infection-specific gene families.</title>
        <authorList>
            <person name="Schwarz E.M."/>
            <person name="Hu Y."/>
            <person name="Antoshechkin I."/>
            <person name="Miller M.M."/>
            <person name="Sternberg P.W."/>
            <person name="Aroian R.V."/>
        </authorList>
    </citation>
    <scope>NUCLEOTIDE SEQUENCE</scope>
    <source>
        <strain evidence="3">HY135</strain>
    </source>
</reference>
<dbReference type="CDD" id="cd05380">
    <property type="entry name" value="CAP_euk"/>
    <property type="match status" value="1"/>
</dbReference>
<dbReference type="EMBL" id="JARK01000077">
    <property type="protein sequence ID" value="EYC43907.1"/>
    <property type="molecule type" value="Genomic_DNA"/>
</dbReference>
<dbReference type="STRING" id="53326.A0A016WXB5"/>
<dbReference type="Proteomes" id="UP000024635">
    <property type="component" value="Unassembled WGS sequence"/>
</dbReference>
<feature type="domain" description="SCP" evidence="1">
    <location>
        <begin position="8"/>
        <end position="109"/>
    </location>
</feature>
<comment type="caution">
    <text evidence="2">The sequence shown here is derived from an EMBL/GenBank/DDBJ whole genome shotgun (WGS) entry which is preliminary data.</text>
</comment>
<organism evidence="2 3">
    <name type="scientific">Ancylostoma ceylanicum</name>
    <dbReference type="NCBI Taxonomy" id="53326"/>
    <lineage>
        <taxon>Eukaryota</taxon>
        <taxon>Metazoa</taxon>
        <taxon>Ecdysozoa</taxon>
        <taxon>Nematoda</taxon>
        <taxon>Chromadorea</taxon>
        <taxon>Rhabditida</taxon>
        <taxon>Rhabditina</taxon>
        <taxon>Rhabditomorpha</taxon>
        <taxon>Strongyloidea</taxon>
        <taxon>Ancylostomatidae</taxon>
        <taxon>Ancylostomatinae</taxon>
        <taxon>Ancylostoma</taxon>
    </lineage>
</organism>
<dbReference type="Gene3D" id="3.40.33.10">
    <property type="entry name" value="CAP"/>
    <property type="match status" value="2"/>
</dbReference>
<dbReference type="InterPro" id="IPR014044">
    <property type="entry name" value="CAP_dom"/>
</dbReference>
<gene>
    <name evidence="2" type="primary">Acey_s0477.g2175</name>
    <name evidence="2" type="ORF">Y032_0477g2175</name>
</gene>
<proteinExistence type="predicted"/>
<dbReference type="OrthoDB" id="337038at2759"/>
<evidence type="ECO:0000313" key="3">
    <source>
        <dbReference type="Proteomes" id="UP000024635"/>
    </source>
</evidence>
<evidence type="ECO:0000259" key="1">
    <source>
        <dbReference type="Pfam" id="PF00188"/>
    </source>
</evidence>
<dbReference type="AlphaFoldDB" id="A0A016WXB5"/>
<keyword evidence="3" id="KW-1185">Reference proteome</keyword>
<name>A0A016WXB5_9BILA</name>
<dbReference type="InterPro" id="IPR035940">
    <property type="entry name" value="CAP_sf"/>
</dbReference>
<dbReference type="SUPFAM" id="SSF55797">
    <property type="entry name" value="PR-1-like"/>
    <property type="match status" value="2"/>
</dbReference>
<accession>A0A016WXB5</accession>